<sequence length="69" mass="8041">MPRGCLLGDVMLYTPLREGERINRFIPGISRRPHLPYGVTCNRFYSVHFKVISIECKLWEGEKSQPFSN</sequence>
<protein>
    <submittedName>
        <fullName evidence="1">Uncharacterized protein</fullName>
    </submittedName>
</protein>
<accession>A0A5B7GHJ2</accession>
<keyword evidence="2" id="KW-1185">Reference proteome</keyword>
<comment type="caution">
    <text evidence="1">The sequence shown here is derived from an EMBL/GenBank/DDBJ whole genome shotgun (WGS) entry which is preliminary data.</text>
</comment>
<evidence type="ECO:0000313" key="2">
    <source>
        <dbReference type="Proteomes" id="UP000324222"/>
    </source>
</evidence>
<reference evidence="1 2" key="1">
    <citation type="submission" date="2019-05" db="EMBL/GenBank/DDBJ databases">
        <title>Another draft genome of Portunus trituberculatus and its Hox gene families provides insights of decapod evolution.</title>
        <authorList>
            <person name="Jeong J.-H."/>
            <person name="Song I."/>
            <person name="Kim S."/>
            <person name="Choi T."/>
            <person name="Kim D."/>
            <person name="Ryu S."/>
            <person name="Kim W."/>
        </authorList>
    </citation>
    <scope>NUCLEOTIDE SEQUENCE [LARGE SCALE GENOMIC DNA]</scope>
    <source>
        <tissue evidence="1">Muscle</tissue>
    </source>
</reference>
<name>A0A5B7GHJ2_PORTR</name>
<dbReference type="Proteomes" id="UP000324222">
    <property type="component" value="Unassembled WGS sequence"/>
</dbReference>
<dbReference type="AlphaFoldDB" id="A0A5B7GHJ2"/>
<evidence type="ECO:0000313" key="1">
    <source>
        <dbReference type="EMBL" id="MPC57009.1"/>
    </source>
</evidence>
<gene>
    <name evidence="1" type="ORF">E2C01_050977</name>
</gene>
<organism evidence="1 2">
    <name type="scientific">Portunus trituberculatus</name>
    <name type="common">Swimming crab</name>
    <name type="synonym">Neptunus trituberculatus</name>
    <dbReference type="NCBI Taxonomy" id="210409"/>
    <lineage>
        <taxon>Eukaryota</taxon>
        <taxon>Metazoa</taxon>
        <taxon>Ecdysozoa</taxon>
        <taxon>Arthropoda</taxon>
        <taxon>Crustacea</taxon>
        <taxon>Multicrustacea</taxon>
        <taxon>Malacostraca</taxon>
        <taxon>Eumalacostraca</taxon>
        <taxon>Eucarida</taxon>
        <taxon>Decapoda</taxon>
        <taxon>Pleocyemata</taxon>
        <taxon>Brachyura</taxon>
        <taxon>Eubrachyura</taxon>
        <taxon>Portunoidea</taxon>
        <taxon>Portunidae</taxon>
        <taxon>Portuninae</taxon>
        <taxon>Portunus</taxon>
    </lineage>
</organism>
<proteinExistence type="predicted"/>
<dbReference type="EMBL" id="VSRR010014428">
    <property type="protein sequence ID" value="MPC57009.1"/>
    <property type="molecule type" value="Genomic_DNA"/>
</dbReference>